<evidence type="ECO:0000313" key="9">
    <source>
        <dbReference type="WBParaSite" id="SBAD_0000068601-mRNA-1"/>
    </source>
</evidence>
<keyword evidence="4 5" id="KW-0238">DNA-binding</keyword>
<dbReference type="AlphaFoldDB" id="A0A183IAL9"/>
<keyword evidence="2 5" id="KW-0863">Zinc-finger</keyword>
<evidence type="ECO:0000256" key="4">
    <source>
        <dbReference type="ARBA" id="ARBA00023125"/>
    </source>
</evidence>
<dbReference type="EMBL" id="UZAM01002779">
    <property type="protein sequence ID" value="VDO86872.1"/>
    <property type="molecule type" value="Genomic_DNA"/>
</dbReference>
<protein>
    <submittedName>
        <fullName evidence="9">THAP-type domain-containing protein</fullName>
    </submittedName>
</protein>
<accession>A0A183IAL9</accession>
<organism evidence="9">
    <name type="scientific">Soboliphyme baturini</name>
    <dbReference type="NCBI Taxonomy" id="241478"/>
    <lineage>
        <taxon>Eukaryota</taxon>
        <taxon>Metazoa</taxon>
        <taxon>Ecdysozoa</taxon>
        <taxon>Nematoda</taxon>
        <taxon>Enoplea</taxon>
        <taxon>Dorylaimia</taxon>
        <taxon>Dioctophymatida</taxon>
        <taxon>Dioctophymatoidea</taxon>
        <taxon>Soboliphymatidae</taxon>
        <taxon>Soboliphyme</taxon>
    </lineage>
</organism>
<evidence type="ECO:0000256" key="5">
    <source>
        <dbReference type="PROSITE-ProRule" id="PRU00309"/>
    </source>
</evidence>
<reference evidence="9" key="1">
    <citation type="submission" date="2016-06" db="UniProtKB">
        <authorList>
            <consortium name="WormBaseParasite"/>
        </authorList>
    </citation>
    <scope>IDENTIFICATION</scope>
</reference>
<dbReference type="Gene3D" id="6.20.210.20">
    <property type="entry name" value="THAP domain"/>
    <property type="match status" value="1"/>
</dbReference>
<keyword evidence="1" id="KW-0479">Metal-binding</keyword>
<dbReference type="InterPro" id="IPR038441">
    <property type="entry name" value="THAP_Znf_sf"/>
</dbReference>
<evidence type="ECO:0000259" key="6">
    <source>
        <dbReference type="PROSITE" id="PS50950"/>
    </source>
</evidence>
<dbReference type="OrthoDB" id="8032401at2759"/>
<feature type="domain" description="THAP-type" evidence="6">
    <location>
        <begin position="1"/>
        <end position="86"/>
    </location>
</feature>
<dbReference type="WBParaSite" id="SBAD_0000068601-mRNA-1">
    <property type="protein sequence ID" value="SBAD_0000068601-mRNA-1"/>
    <property type="gene ID" value="SBAD_0000068601"/>
</dbReference>
<evidence type="ECO:0000256" key="2">
    <source>
        <dbReference type="ARBA" id="ARBA00022771"/>
    </source>
</evidence>
<dbReference type="GO" id="GO:0003677">
    <property type="term" value="F:DNA binding"/>
    <property type="evidence" value="ECO:0007669"/>
    <property type="project" value="UniProtKB-UniRule"/>
</dbReference>
<evidence type="ECO:0000313" key="7">
    <source>
        <dbReference type="EMBL" id="VDO86872.1"/>
    </source>
</evidence>
<dbReference type="Proteomes" id="UP000270296">
    <property type="component" value="Unassembled WGS sequence"/>
</dbReference>
<evidence type="ECO:0000313" key="8">
    <source>
        <dbReference type="Proteomes" id="UP000270296"/>
    </source>
</evidence>
<dbReference type="InterPro" id="IPR006612">
    <property type="entry name" value="THAP_Znf"/>
</dbReference>
<evidence type="ECO:0000256" key="3">
    <source>
        <dbReference type="ARBA" id="ARBA00022833"/>
    </source>
</evidence>
<keyword evidence="3" id="KW-0862">Zinc</keyword>
<name>A0A183IAL9_9BILA</name>
<dbReference type="GO" id="GO:0008270">
    <property type="term" value="F:zinc ion binding"/>
    <property type="evidence" value="ECO:0007669"/>
    <property type="project" value="UniProtKB-KW"/>
</dbReference>
<sequence length="87" mass="9823">MSQRRCLVPHCPSSGTSTLMFGLPRDDVRRHLWLRKLGVADVPKSTNPDGDGGNSLFVCKRHFDDEQIYKAGHRVLLRPNAVPQQIE</sequence>
<reference evidence="7 8" key="2">
    <citation type="submission" date="2018-11" db="EMBL/GenBank/DDBJ databases">
        <authorList>
            <consortium name="Pathogen Informatics"/>
        </authorList>
    </citation>
    <scope>NUCLEOTIDE SEQUENCE [LARGE SCALE GENOMIC DNA]</scope>
</reference>
<dbReference type="SMART" id="SM00980">
    <property type="entry name" value="THAP"/>
    <property type="match status" value="1"/>
</dbReference>
<evidence type="ECO:0000256" key="1">
    <source>
        <dbReference type="ARBA" id="ARBA00022723"/>
    </source>
</evidence>
<dbReference type="SUPFAM" id="SSF57716">
    <property type="entry name" value="Glucocorticoid receptor-like (DNA-binding domain)"/>
    <property type="match status" value="1"/>
</dbReference>
<gene>
    <name evidence="7" type="ORF">SBAD_LOCUS663</name>
</gene>
<dbReference type="PROSITE" id="PS50950">
    <property type="entry name" value="ZF_THAP"/>
    <property type="match status" value="1"/>
</dbReference>
<dbReference type="Pfam" id="PF05485">
    <property type="entry name" value="THAP"/>
    <property type="match status" value="1"/>
</dbReference>
<keyword evidence="8" id="KW-1185">Reference proteome</keyword>
<proteinExistence type="predicted"/>